<dbReference type="InterPro" id="IPR000374">
    <property type="entry name" value="PC_trans"/>
</dbReference>
<evidence type="ECO:0000256" key="14">
    <source>
        <dbReference type="ARBA" id="ARBA00023098"/>
    </source>
</evidence>
<evidence type="ECO:0000256" key="8">
    <source>
        <dbReference type="ARBA" id="ARBA00022475"/>
    </source>
</evidence>
<dbReference type="AlphaFoldDB" id="A0A059FUK1"/>
<dbReference type="EMBL" id="ARYK01000001">
    <property type="protein sequence ID" value="KCZ94375.1"/>
    <property type="molecule type" value="Genomic_DNA"/>
</dbReference>
<dbReference type="PATRIC" id="fig|1280950.3.peg.679"/>
<dbReference type="STRING" id="1280950.HJO_03335"/>
<dbReference type="PROSITE" id="PS01315">
    <property type="entry name" value="CDS"/>
    <property type="match status" value="1"/>
</dbReference>
<keyword evidence="17" id="KW-1208">Phospholipid metabolism</keyword>
<evidence type="ECO:0000313" key="21">
    <source>
        <dbReference type="Proteomes" id="UP000025171"/>
    </source>
</evidence>
<keyword evidence="21" id="KW-1185">Reference proteome</keyword>
<comment type="similarity">
    <text evidence="5 18">Belongs to the CDS family.</text>
</comment>
<evidence type="ECO:0000256" key="17">
    <source>
        <dbReference type="ARBA" id="ARBA00023264"/>
    </source>
</evidence>
<dbReference type="eggNOG" id="COG0575">
    <property type="taxonomic scope" value="Bacteria"/>
</dbReference>
<evidence type="ECO:0000256" key="18">
    <source>
        <dbReference type="RuleBase" id="RU003938"/>
    </source>
</evidence>
<proteinExistence type="inferred from homology"/>
<evidence type="ECO:0000256" key="2">
    <source>
        <dbReference type="ARBA" id="ARBA00004651"/>
    </source>
</evidence>
<evidence type="ECO:0000256" key="15">
    <source>
        <dbReference type="ARBA" id="ARBA00023136"/>
    </source>
</evidence>
<keyword evidence="11 18" id="KW-0812">Transmembrane</keyword>
<comment type="catalytic activity">
    <reaction evidence="1 18">
        <text>a 1,2-diacyl-sn-glycero-3-phosphate + CTP + H(+) = a CDP-1,2-diacyl-sn-glycerol + diphosphate</text>
        <dbReference type="Rhea" id="RHEA:16229"/>
        <dbReference type="ChEBI" id="CHEBI:15378"/>
        <dbReference type="ChEBI" id="CHEBI:33019"/>
        <dbReference type="ChEBI" id="CHEBI:37563"/>
        <dbReference type="ChEBI" id="CHEBI:58332"/>
        <dbReference type="ChEBI" id="CHEBI:58608"/>
        <dbReference type="EC" id="2.7.7.41"/>
    </reaction>
</comment>
<feature type="transmembrane region" description="Helical" evidence="19">
    <location>
        <begin position="231"/>
        <end position="252"/>
    </location>
</feature>
<feature type="transmembrane region" description="Helical" evidence="19">
    <location>
        <begin position="120"/>
        <end position="136"/>
    </location>
</feature>
<evidence type="ECO:0000256" key="12">
    <source>
        <dbReference type="ARBA" id="ARBA00022695"/>
    </source>
</evidence>
<evidence type="ECO:0000256" key="7">
    <source>
        <dbReference type="ARBA" id="ARBA00019373"/>
    </source>
</evidence>
<evidence type="ECO:0000256" key="13">
    <source>
        <dbReference type="ARBA" id="ARBA00022989"/>
    </source>
</evidence>
<feature type="transmembrane region" description="Helical" evidence="19">
    <location>
        <begin position="91"/>
        <end position="108"/>
    </location>
</feature>
<dbReference type="PANTHER" id="PTHR46382">
    <property type="entry name" value="PHOSPHATIDATE CYTIDYLYLTRANSFERASE"/>
    <property type="match status" value="1"/>
</dbReference>
<comment type="caution">
    <text evidence="20">The sequence shown here is derived from an EMBL/GenBank/DDBJ whole genome shotgun (WGS) entry which is preliminary data.</text>
</comment>
<dbReference type="PANTHER" id="PTHR46382:SF1">
    <property type="entry name" value="PHOSPHATIDATE CYTIDYLYLTRANSFERASE"/>
    <property type="match status" value="1"/>
</dbReference>
<feature type="transmembrane region" description="Helical" evidence="19">
    <location>
        <begin position="6"/>
        <end position="33"/>
    </location>
</feature>
<evidence type="ECO:0000256" key="10">
    <source>
        <dbReference type="ARBA" id="ARBA00022679"/>
    </source>
</evidence>
<dbReference type="GO" id="GO:0005886">
    <property type="term" value="C:plasma membrane"/>
    <property type="evidence" value="ECO:0007669"/>
    <property type="project" value="UniProtKB-SubCell"/>
</dbReference>
<keyword evidence="9" id="KW-0444">Lipid biosynthesis</keyword>
<evidence type="ECO:0000256" key="3">
    <source>
        <dbReference type="ARBA" id="ARBA00005119"/>
    </source>
</evidence>
<reference evidence="20 21" key="1">
    <citation type="journal article" date="2014" name="Antonie Van Leeuwenhoek">
        <title>Hyphomonas beringensis sp. nov. and Hyphomonas chukchiensis sp. nov., isolated from surface seawater of the Bering Sea and Chukchi Sea.</title>
        <authorList>
            <person name="Li C."/>
            <person name="Lai Q."/>
            <person name="Li G."/>
            <person name="Dong C."/>
            <person name="Wang J."/>
            <person name="Liao Y."/>
            <person name="Shao Z."/>
        </authorList>
    </citation>
    <scope>NUCLEOTIDE SEQUENCE [LARGE SCALE GENOMIC DNA]</scope>
    <source>
        <strain evidence="20 21">MHS-2</strain>
    </source>
</reference>
<evidence type="ECO:0000256" key="1">
    <source>
        <dbReference type="ARBA" id="ARBA00001698"/>
    </source>
</evidence>
<evidence type="ECO:0000313" key="20">
    <source>
        <dbReference type="EMBL" id="KCZ94375.1"/>
    </source>
</evidence>
<keyword evidence="13 19" id="KW-1133">Transmembrane helix</keyword>
<dbReference type="GO" id="GO:0016024">
    <property type="term" value="P:CDP-diacylglycerol biosynthetic process"/>
    <property type="evidence" value="ECO:0007669"/>
    <property type="project" value="UniProtKB-UniPathway"/>
</dbReference>
<dbReference type="Pfam" id="PF01148">
    <property type="entry name" value="CTP_transf_1"/>
    <property type="match status" value="1"/>
</dbReference>
<keyword evidence="14" id="KW-0443">Lipid metabolism</keyword>
<dbReference type="UniPathway" id="UPA00557">
    <property type="reaction ID" value="UER00614"/>
</dbReference>
<name>A0A059FUK1_9PROT</name>
<comment type="pathway">
    <text evidence="3 18">Phospholipid metabolism; CDP-diacylglycerol biosynthesis; CDP-diacylglycerol from sn-glycerol 3-phosphate: step 3/3.</text>
</comment>
<feature type="transmembrane region" description="Helical" evidence="19">
    <location>
        <begin position="45"/>
        <end position="71"/>
    </location>
</feature>
<evidence type="ECO:0000256" key="5">
    <source>
        <dbReference type="ARBA" id="ARBA00010185"/>
    </source>
</evidence>
<feature type="transmembrane region" description="Helical" evidence="19">
    <location>
        <begin position="156"/>
        <end position="174"/>
    </location>
</feature>
<comment type="pathway">
    <text evidence="4">Lipid metabolism.</text>
</comment>
<keyword evidence="10 18" id="KW-0808">Transferase</keyword>
<dbReference type="Proteomes" id="UP000025171">
    <property type="component" value="Unassembled WGS sequence"/>
</dbReference>
<keyword evidence="16" id="KW-0594">Phospholipid biosynthesis</keyword>
<gene>
    <name evidence="20" type="ORF">HJO_03335</name>
</gene>
<sequence>MSAAILIPAALAMVWFGGWFLAVGCSIFAAAMAREWSAISAFPRGWSMAAATALFCLSLPLGIFWLSGLVLAGGLVFCAASAPGGAPERGMAVFGLIYVTAMAAGLFFLREGDWDGRSAALYFMSFVWASDAAAYFTGRGLGGPRLLPKESPNKTWSGAIGAVTACAFCGLAVADIQMVSFAAWIAAGIAISICAQIGDLFESGLKRRFKVKDAGTLLPGHGGVLDRVDGLGAVCIFGSLALYAIPGIADALGL</sequence>
<accession>A0A059FUK1</accession>
<feature type="transmembrane region" description="Helical" evidence="19">
    <location>
        <begin position="181"/>
        <end position="198"/>
    </location>
</feature>
<organism evidence="20 21">
    <name type="scientific">Hyphomonas johnsonii MHS-2</name>
    <dbReference type="NCBI Taxonomy" id="1280950"/>
    <lineage>
        <taxon>Bacteria</taxon>
        <taxon>Pseudomonadati</taxon>
        <taxon>Pseudomonadota</taxon>
        <taxon>Alphaproteobacteria</taxon>
        <taxon>Hyphomonadales</taxon>
        <taxon>Hyphomonadaceae</taxon>
        <taxon>Hyphomonas</taxon>
    </lineage>
</organism>
<dbReference type="EC" id="2.7.7.41" evidence="6 18"/>
<evidence type="ECO:0000256" key="16">
    <source>
        <dbReference type="ARBA" id="ARBA00023209"/>
    </source>
</evidence>
<keyword evidence="8" id="KW-1003">Cell membrane</keyword>
<keyword evidence="15 19" id="KW-0472">Membrane</keyword>
<evidence type="ECO:0000256" key="4">
    <source>
        <dbReference type="ARBA" id="ARBA00005189"/>
    </source>
</evidence>
<evidence type="ECO:0000256" key="9">
    <source>
        <dbReference type="ARBA" id="ARBA00022516"/>
    </source>
</evidence>
<protein>
    <recommendedName>
        <fullName evidence="7 18">Phosphatidate cytidylyltransferase</fullName>
        <ecNumber evidence="6 18">2.7.7.41</ecNumber>
    </recommendedName>
</protein>
<evidence type="ECO:0000256" key="19">
    <source>
        <dbReference type="SAM" id="Phobius"/>
    </source>
</evidence>
<comment type="subcellular location">
    <subcellularLocation>
        <location evidence="2">Cell membrane</location>
        <topology evidence="2">Multi-pass membrane protein</topology>
    </subcellularLocation>
</comment>
<dbReference type="GO" id="GO:0004605">
    <property type="term" value="F:phosphatidate cytidylyltransferase activity"/>
    <property type="evidence" value="ECO:0007669"/>
    <property type="project" value="UniProtKB-EC"/>
</dbReference>
<evidence type="ECO:0000256" key="6">
    <source>
        <dbReference type="ARBA" id="ARBA00012487"/>
    </source>
</evidence>
<keyword evidence="12 18" id="KW-0548">Nucleotidyltransferase</keyword>
<evidence type="ECO:0000256" key="11">
    <source>
        <dbReference type="ARBA" id="ARBA00022692"/>
    </source>
</evidence>